<evidence type="ECO:0000256" key="4">
    <source>
        <dbReference type="ARBA" id="ARBA00023125"/>
    </source>
</evidence>
<dbReference type="EMBL" id="OA884156">
    <property type="protein sequence ID" value="CAD7280362.1"/>
    <property type="molecule type" value="Genomic_DNA"/>
</dbReference>
<dbReference type="GO" id="GO:0000977">
    <property type="term" value="F:RNA polymerase II transcription regulatory region sequence-specific DNA binding"/>
    <property type="evidence" value="ECO:0007669"/>
    <property type="project" value="TreeGrafter"/>
</dbReference>
<keyword evidence="6" id="KW-0539">Nucleus</keyword>
<keyword evidence="3" id="KW-0805">Transcription regulation</keyword>
<dbReference type="Gene3D" id="3.40.50.12780">
    <property type="entry name" value="N-terminal domain of ligase-like"/>
    <property type="match status" value="1"/>
</dbReference>
<dbReference type="PROSITE" id="PS00455">
    <property type="entry name" value="AMP_BINDING"/>
    <property type="match status" value="1"/>
</dbReference>
<feature type="domain" description="AMP-dependent synthetase/ligase" evidence="9">
    <location>
        <begin position="23"/>
        <end position="421"/>
    </location>
</feature>
<feature type="compositionally biased region" description="Low complexity" evidence="7">
    <location>
        <begin position="499"/>
        <end position="509"/>
    </location>
</feature>
<feature type="compositionally biased region" description="Low complexity" evidence="7">
    <location>
        <begin position="570"/>
        <end position="584"/>
    </location>
</feature>
<feature type="compositionally biased region" description="Acidic residues" evidence="7">
    <location>
        <begin position="594"/>
        <end position="610"/>
    </location>
</feature>
<feature type="region of interest" description="Disordered" evidence="7">
    <location>
        <begin position="563"/>
        <end position="626"/>
    </location>
</feature>
<keyword evidence="8" id="KW-0812">Transmembrane</keyword>
<protein>
    <submittedName>
        <fullName evidence="11">Uncharacterized protein</fullName>
    </submittedName>
</protein>
<dbReference type="InterPro" id="IPR004979">
    <property type="entry name" value="TF_AP2"/>
</dbReference>
<dbReference type="PANTHER" id="PTHR10812:SF17">
    <property type="entry name" value="TRANSCRIPTION FACTOR AP-2, ISOFORM D"/>
    <property type="match status" value="1"/>
</dbReference>
<evidence type="ECO:0000259" key="9">
    <source>
        <dbReference type="Pfam" id="PF00501"/>
    </source>
</evidence>
<dbReference type="PRINTS" id="PR01748">
    <property type="entry name" value="AP2TNSCPFCT"/>
</dbReference>
<dbReference type="SUPFAM" id="SSF56801">
    <property type="entry name" value="Acetyl-CoA synthetase-like"/>
    <property type="match status" value="1"/>
</dbReference>
<keyword evidence="12" id="KW-1185">Reference proteome</keyword>
<evidence type="ECO:0000256" key="8">
    <source>
        <dbReference type="SAM" id="Phobius"/>
    </source>
</evidence>
<dbReference type="InterPro" id="IPR042099">
    <property type="entry name" value="ANL_N_sf"/>
</dbReference>
<keyword evidence="8" id="KW-1133">Transmembrane helix</keyword>
<keyword evidence="5" id="KW-0804">Transcription</keyword>
<name>A0A7R9BUC0_9CRUS</name>
<dbReference type="InterPro" id="IPR020845">
    <property type="entry name" value="AMP-binding_CS"/>
</dbReference>
<feature type="region of interest" description="Disordered" evidence="7">
    <location>
        <begin position="483"/>
        <end position="516"/>
    </location>
</feature>
<dbReference type="InterPro" id="IPR000873">
    <property type="entry name" value="AMP-dep_synth/lig_dom"/>
</dbReference>
<evidence type="ECO:0000256" key="6">
    <source>
        <dbReference type="ARBA" id="ARBA00023242"/>
    </source>
</evidence>
<evidence type="ECO:0000256" key="1">
    <source>
        <dbReference type="ARBA" id="ARBA00004123"/>
    </source>
</evidence>
<reference evidence="11" key="1">
    <citation type="submission" date="2020-11" db="EMBL/GenBank/DDBJ databases">
        <authorList>
            <person name="Tran Van P."/>
        </authorList>
    </citation>
    <scope>NUCLEOTIDE SEQUENCE</scope>
</reference>
<organism evidence="11">
    <name type="scientific">Notodromas monacha</name>
    <dbReference type="NCBI Taxonomy" id="399045"/>
    <lineage>
        <taxon>Eukaryota</taxon>
        <taxon>Metazoa</taxon>
        <taxon>Ecdysozoa</taxon>
        <taxon>Arthropoda</taxon>
        <taxon>Crustacea</taxon>
        <taxon>Oligostraca</taxon>
        <taxon>Ostracoda</taxon>
        <taxon>Podocopa</taxon>
        <taxon>Podocopida</taxon>
        <taxon>Cypridocopina</taxon>
        <taxon>Cypridoidea</taxon>
        <taxon>Cyprididae</taxon>
        <taxon>Notodromas</taxon>
    </lineage>
</organism>
<dbReference type="Proteomes" id="UP000678499">
    <property type="component" value="Unassembled WGS sequence"/>
</dbReference>
<evidence type="ECO:0000256" key="5">
    <source>
        <dbReference type="ARBA" id="ARBA00023163"/>
    </source>
</evidence>
<evidence type="ECO:0000256" key="2">
    <source>
        <dbReference type="ARBA" id="ARBA00007770"/>
    </source>
</evidence>
<keyword evidence="8" id="KW-0472">Membrane</keyword>
<dbReference type="GO" id="GO:0000981">
    <property type="term" value="F:DNA-binding transcription factor activity, RNA polymerase II-specific"/>
    <property type="evidence" value="ECO:0007669"/>
    <property type="project" value="TreeGrafter"/>
</dbReference>
<comment type="similarity">
    <text evidence="2">Belongs to the AP-2 family.</text>
</comment>
<dbReference type="GO" id="GO:0005634">
    <property type="term" value="C:nucleus"/>
    <property type="evidence" value="ECO:0007669"/>
    <property type="project" value="UniProtKB-SubCell"/>
</dbReference>
<accession>A0A7R9BUC0</accession>
<dbReference type="InterPro" id="IPR013854">
    <property type="entry name" value="TF_AP2_C"/>
</dbReference>
<dbReference type="Pfam" id="PF00501">
    <property type="entry name" value="AMP-binding"/>
    <property type="match status" value="1"/>
</dbReference>
<dbReference type="Pfam" id="PF03299">
    <property type="entry name" value="TF_AP-2"/>
    <property type="match status" value="1"/>
</dbReference>
<feature type="domain" description="Transcription factor AP-2 C-terminal" evidence="10">
    <location>
        <begin position="643"/>
        <end position="839"/>
    </location>
</feature>
<feature type="transmembrane region" description="Helical" evidence="8">
    <location>
        <begin position="79"/>
        <end position="99"/>
    </location>
</feature>
<dbReference type="PANTHER" id="PTHR10812">
    <property type="entry name" value="TRANSCRIPTION FACTOR AP-2"/>
    <property type="match status" value="1"/>
</dbReference>
<gene>
    <name evidence="11" type="ORF">NMOB1V02_LOCUS8022</name>
</gene>
<evidence type="ECO:0000259" key="10">
    <source>
        <dbReference type="Pfam" id="PF03299"/>
    </source>
</evidence>
<evidence type="ECO:0000256" key="7">
    <source>
        <dbReference type="SAM" id="MobiDB-lite"/>
    </source>
</evidence>
<proteinExistence type="inferred from homology"/>
<dbReference type="OrthoDB" id="6252992at2759"/>
<comment type="subcellular location">
    <subcellularLocation>
        <location evidence="1">Nucleus</location>
    </subcellularLocation>
</comment>
<evidence type="ECO:0000256" key="3">
    <source>
        <dbReference type="ARBA" id="ARBA00023015"/>
    </source>
</evidence>
<dbReference type="EMBL" id="CAJPEX010002119">
    <property type="protein sequence ID" value="CAG0920514.1"/>
    <property type="molecule type" value="Genomic_DNA"/>
</dbReference>
<sequence length="866" mass="96365">MPQRDPGLAKDSDVWSFVRTLLKKSISQYGEKPLFIDATTDERLSYSKFLHNVNNLITILRDCYGVRRGSVIVICSNDLFYYVAVFAAMALGGIVYQVLLDFAEGGIERCLTEEEHVPVVFCDKNTFPKIERYLENNSERFPARPKLLVFDEHPAGSHPTVREILENSENAVVDIPSLNPKDVCAVFMSSGTTGPPKSVEHTHYSLLSSTYNTHVFCSEEQKYGDRLYRGLYSGIGSFFLVLSTIIEHGTHITFSSFRQEMYLKAVEKYKPSFLPLFPVDFMIYANMDEDEWKKYDLSSVRMISSGASVFPRATREKVEKMFPNLALPTVQFYGASEFIFAANSRILGKASNNENGVGYLCPSVKCKASKMMFIDIIEHLTDSDIMPRLSLQVISVTDGQLLGPNERGEIFIHTPFLAQGYRNRPDLYAQVVTDDGWYKSGDYGYYNDNRCLLVLDRIKDLIHLNNGEIGQAKQRWDEMTDSDDLKANGVDIGRHSPSDSDLPSTSPSLNAEETNSRQNCILRSVLSSPAVRRGTRADGKGFEQSIAKKRKLEAILHSNPKFARVYGDTPGPSSLSPESSVPSPCKKEPKDDFVAEEGMDDDDDEDDDDMNGAYTNGGGSPCSNDGMGQEIVVNPDVDLNTVFALVPGRLSLLSNSPKYKVTVGEVKRRLEHPECLNVSLLGSMLRRAKARNAGKDLRNKLSQVGMEVPNGWRRASNPTLLTALVEGEAVVLARDFGIVCESDFPGGPLAQYHFEELMKTKPSHEELVKQVDLLVGAIRVVAQLLDTLNKDCSKLVNSSPPIILPQFLQVPLENYNRLTHGFGVSAIQSSLMSTQKYMTSYLNKVKQKLAGTEPVPDTGNGKRSID</sequence>
<evidence type="ECO:0000313" key="12">
    <source>
        <dbReference type="Proteomes" id="UP000678499"/>
    </source>
</evidence>
<feature type="compositionally biased region" description="Basic and acidic residues" evidence="7">
    <location>
        <begin position="483"/>
        <end position="498"/>
    </location>
</feature>
<dbReference type="GO" id="GO:0042127">
    <property type="term" value="P:regulation of cell population proliferation"/>
    <property type="evidence" value="ECO:0007669"/>
    <property type="project" value="TreeGrafter"/>
</dbReference>
<evidence type="ECO:0000313" key="11">
    <source>
        <dbReference type="EMBL" id="CAD7280362.1"/>
    </source>
</evidence>
<keyword evidence="4" id="KW-0238">DNA-binding</keyword>
<dbReference type="AlphaFoldDB" id="A0A7R9BUC0"/>